<keyword evidence="3 8" id="KW-0028">Amino-acid biosynthesis</keyword>
<feature type="binding site" evidence="8">
    <location>
        <begin position="13"/>
        <end position="15"/>
    </location>
    <ligand>
        <name>shikimate</name>
        <dbReference type="ChEBI" id="CHEBI:36208"/>
    </ligand>
</feature>
<feature type="binding site" evidence="8">
    <location>
        <position position="100"/>
    </location>
    <ligand>
        <name>shikimate</name>
        <dbReference type="ChEBI" id="CHEBI:36208"/>
    </ligand>
</feature>
<dbReference type="InterPro" id="IPR022893">
    <property type="entry name" value="Shikimate_DH_fam"/>
</dbReference>
<keyword evidence="6 8" id="KW-0057">Aromatic amino acid biosynthesis</keyword>
<keyword evidence="5 8" id="KW-0560">Oxidoreductase</keyword>
<protein>
    <recommendedName>
        <fullName evidence="2 8">Shikimate dehydrogenase (NADP(+))</fullName>
        <shortName evidence="8">SDH</shortName>
        <ecNumber evidence="2 8">1.1.1.25</ecNumber>
    </recommendedName>
</protein>
<evidence type="ECO:0000259" key="10">
    <source>
        <dbReference type="Pfam" id="PF08501"/>
    </source>
</evidence>
<dbReference type="NCBIfam" id="TIGR00507">
    <property type="entry name" value="aroE"/>
    <property type="match status" value="1"/>
</dbReference>
<dbReference type="AlphaFoldDB" id="A0A5R9B610"/>
<reference evidence="12 13" key="1">
    <citation type="submission" date="2019-05" db="EMBL/GenBank/DDBJ databases">
        <title>The metagenome of a microbial culture collection derived from dairy environment covers the genomic content of the human microbiome.</title>
        <authorList>
            <person name="Roder T."/>
            <person name="Wuthrich D."/>
            <person name="Sattari Z."/>
            <person name="Von Ah U."/>
            <person name="Bar C."/>
            <person name="Ronchi F."/>
            <person name="Macpherson A.J."/>
            <person name="Ganal-Vonarburg S.C."/>
            <person name="Bruggmann R."/>
            <person name="Vergeres G."/>
        </authorList>
    </citation>
    <scope>NUCLEOTIDE SEQUENCE [LARGE SCALE GENOMIC DNA]</scope>
    <source>
        <strain evidence="12 13">FAM 20833</strain>
    </source>
</reference>
<dbReference type="UniPathway" id="UPA00053">
    <property type="reaction ID" value="UER00087"/>
</dbReference>
<dbReference type="Proteomes" id="UP000307747">
    <property type="component" value="Unassembled WGS sequence"/>
</dbReference>
<evidence type="ECO:0000256" key="2">
    <source>
        <dbReference type="ARBA" id="ARBA00012962"/>
    </source>
</evidence>
<dbReference type="OrthoDB" id="9792692at2"/>
<dbReference type="InterPro" id="IPR046346">
    <property type="entry name" value="Aminoacid_DH-like_N_sf"/>
</dbReference>
<evidence type="ECO:0000256" key="4">
    <source>
        <dbReference type="ARBA" id="ARBA00022857"/>
    </source>
</evidence>
<feature type="active site" description="Proton acceptor" evidence="8">
    <location>
        <position position="64"/>
    </location>
</feature>
<proteinExistence type="inferred from homology"/>
<dbReference type="GO" id="GO:0009073">
    <property type="term" value="P:aromatic amino acid family biosynthetic process"/>
    <property type="evidence" value="ECO:0007669"/>
    <property type="project" value="UniProtKB-KW"/>
</dbReference>
<comment type="pathway">
    <text evidence="1 8">Metabolic intermediate biosynthesis; chorismate biosynthesis; chorismate from D-erythrose 4-phosphate and phosphoenolpyruvate: step 4/7.</text>
</comment>
<dbReference type="SUPFAM" id="SSF51735">
    <property type="entry name" value="NAD(P)-binding Rossmann-fold domains"/>
    <property type="match status" value="1"/>
</dbReference>
<dbReference type="CDD" id="cd01065">
    <property type="entry name" value="NAD_bind_Shikimate_DH"/>
    <property type="match status" value="1"/>
</dbReference>
<dbReference type="GO" id="GO:0008652">
    <property type="term" value="P:amino acid biosynthetic process"/>
    <property type="evidence" value="ECO:0007669"/>
    <property type="project" value="UniProtKB-KW"/>
</dbReference>
<dbReference type="EMBL" id="VBTJ01000001">
    <property type="protein sequence ID" value="TLP91701.1"/>
    <property type="molecule type" value="Genomic_DNA"/>
</dbReference>
<dbReference type="GO" id="GO:0019632">
    <property type="term" value="P:shikimate metabolic process"/>
    <property type="evidence" value="ECO:0007669"/>
    <property type="project" value="InterPro"/>
</dbReference>
<evidence type="ECO:0000313" key="12">
    <source>
        <dbReference type="EMBL" id="TLP91701.1"/>
    </source>
</evidence>
<dbReference type="GO" id="GO:0009423">
    <property type="term" value="P:chorismate biosynthetic process"/>
    <property type="evidence" value="ECO:0007669"/>
    <property type="project" value="UniProtKB-UniRule"/>
</dbReference>
<comment type="subunit">
    <text evidence="8">Homodimer.</text>
</comment>
<dbReference type="InterPro" id="IPR006151">
    <property type="entry name" value="Shikm_DH/Glu-tRNA_Rdtase"/>
</dbReference>
<evidence type="ECO:0000256" key="8">
    <source>
        <dbReference type="HAMAP-Rule" id="MF_00222"/>
    </source>
</evidence>
<feature type="domain" description="Quinate/shikimate 5-dehydrogenase/glutamyl-tRNA reductase" evidence="9">
    <location>
        <begin position="109"/>
        <end position="186"/>
    </location>
</feature>
<evidence type="ECO:0000259" key="11">
    <source>
        <dbReference type="Pfam" id="PF18317"/>
    </source>
</evidence>
<dbReference type="InterPro" id="IPR041121">
    <property type="entry name" value="SDH_C"/>
</dbReference>
<dbReference type="Gene3D" id="3.40.50.10860">
    <property type="entry name" value="Leucine Dehydrogenase, chain A, domain 1"/>
    <property type="match status" value="1"/>
</dbReference>
<dbReference type="RefSeq" id="WP_029377147.1">
    <property type="nucleotide sequence ID" value="NZ_BKAZ01000007.1"/>
</dbReference>
<dbReference type="KEGG" id="sxo:SXYL_01261"/>
<organism evidence="12 13">
    <name type="scientific">Staphylococcus xylosus</name>
    <dbReference type="NCBI Taxonomy" id="1288"/>
    <lineage>
        <taxon>Bacteria</taxon>
        <taxon>Bacillati</taxon>
        <taxon>Bacillota</taxon>
        <taxon>Bacilli</taxon>
        <taxon>Bacillales</taxon>
        <taxon>Staphylococcaceae</taxon>
        <taxon>Staphylococcus</taxon>
    </lineage>
</organism>
<dbReference type="InterPro" id="IPR036291">
    <property type="entry name" value="NAD(P)-bd_dom_sf"/>
</dbReference>
<comment type="caution">
    <text evidence="8">Lacks conserved residue(s) required for the propagation of feature annotation.</text>
</comment>
<dbReference type="InterPro" id="IPR013708">
    <property type="entry name" value="Shikimate_DH-bd_N"/>
</dbReference>
<evidence type="ECO:0000256" key="3">
    <source>
        <dbReference type="ARBA" id="ARBA00022605"/>
    </source>
</evidence>
<feature type="domain" description="SDH C-terminal" evidence="11">
    <location>
        <begin position="232"/>
        <end position="262"/>
    </location>
</feature>
<comment type="function">
    <text evidence="8">Involved in the biosynthesis of the chorismate, which leads to the biosynthesis of aromatic amino acids. Catalyzes the reversible NADPH linked reduction of 3-dehydroshikimate (DHSA) to yield shikimate (SA).</text>
</comment>
<dbReference type="Pfam" id="PF01488">
    <property type="entry name" value="Shikimate_DH"/>
    <property type="match status" value="1"/>
</dbReference>
<feature type="binding site" evidence="8">
    <location>
        <position position="211"/>
    </location>
    <ligand>
        <name>shikimate</name>
        <dbReference type="ChEBI" id="CHEBI:36208"/>
    </ligand>
</feature>
<feature type="binding site" evidence="8">
    <location>
        <position position="85"/>
    </location>
    <ligand>
        <name>shikimate</name>
        <dbReference type="ChEBI" id="CHEBI:36208"/>
    </ligand>
</feature>
<dbReference type="FunFam" id="3.40.50.10860:FF:000016">
    <property type="entry name" value="Shikimate dehydrogenase (NADP(+))"/>
    <property type="match status" value="1"/>
</dbReference>
<comment type="similarity">
    <text evidence="8">Belongs to the shikimate dehydrogenase family.</text>
</comment>
<evidence type="ECO:0000256" key="1">
    <source>
        <dbReference type="ARBA" id="ARBA00004871"/>
    </source>
</evidence>
<dbReference type="Pfam" id="PF08501">
    <property type="entry name" value="Shikimate_dh_N"/>
    <property type="match status" value="1"/>
</dbReference>
<keyword evidence="4 8" id="KW-0521">NADP</keyword>
<comment type="caution">
    <text evidence="12">The sequence shown here is derived from an EMBL/GenBank/DDBJ whole genome shotgun (WGS) entry which is preliminary data.</text>
</comment>
<evidence type="ECO:0000256" key="5">
    <source>
        <dbReference type="ARBA" id="ARBA00023002"/>
    </source>
</evidence>
<feature type="binding site" evidence="8">
    <location>
        <position position="76"/>
    </location>
    <ligand>
        <name>NADP(+)</name>
        <dbReference type="ChEBI" id="CHEBI:58349"/>
    </ligand>
</feature>
<dbReference type="PANTHER" id="PTHR21089">
    <property type="entry name" value="SHIKIMATE DEHYDROGENASE"/>
    <property type="match status" value="1"/>
</dbReference>
<comment type="catalytic activity">
    <reaction evidence="7 8">
        <text>shikimate + NADP(+) = 3-dehydroshikimate + NADPH + H(+)</text>
        <dbReference type="Rhea" id="RHEA:17737"/>
        <dbReference type="ChEBI" id="CHEBI:15378"/>
        <dbReference type="ChEBI" id="CHEBI:16630"/>
        <dbReference type="ChEBI" id="CHEBI:36208"/>
        <dbReference type="ChEBI" id="CHEBI:57783"/>
        <dbReference type="ChEBI" id="CHEBI:58349"/>
        <dbReference type="EC" id="1.1.1.25"/>
    </reaction>
</comment>
<feature type="binding site" evidence="8">
    <location>
        <begin position="124"/>
        <end position="128"/>
    </location>
    <ligand>
        <name>NADP(+)</name>
        <dbReference type="ChEBI" id="CHEBI:58349"/>
    </ligand>
</feature>
<accession>A0A5R9B610</accession>
<dbReference type="Pfam" id="PF18317">
    <property type="entry name" value="SDH_C"/>
    <property type="match status" value="1"/>
</dbReference>
<sequence>MKYAVIGNPIAHSLSPIMHNANFDALNNPSSYEAINISEDQFHLIKEIIDEKALSGFNVTIPHKENILPYLDEIDEQAETVGAVNTVKIEDGKWIGYNTDGIGYVTGLKQVYPDLENAYILILGAGGASKGIANELVKHVHSKLTIANRNLKRFENWNLDVNQITLNEAEKALDEFDIVINTTPAGMHENKEVVINLDNLDSRTLVSDIVYVPFKTPILEIAEAKGNPIHNGLDMFVYQGAESFKIWTNELPQIQIMKEAVLKHL</sequence>
<evidence type="ECO:0000256" key="7">
    <source>
        <dbReference type="ARBA" id="ARBA00049442"/>
    </source>
</evidence>
<evidence type="ECO:0000256" key="6">
    <source>
        <dbReference type="ARBA" id="ARBA00023141"/>
    </source>
</evidence>
<dbReference type="Gene3D" id="3.40.50.720">
    <property type="entry name" value="NAD(P)-binding Rossmann-like Domain"/>
    <property type="match status" value="1"/>
</dbReference>
<dbReference type="GO" id="GO:0004764">
    <property type="term" value="F:shikimate 3-dehydrogenase (NADP+) activity"/>
    <property type="evidence" value="ECO:0007669"/>
    <property type="project" value="UniProtKB-UniRule"/>
</dbReference>
<gene>
    <name evidence="8 12" type="primary">aroE</name>
    <name evidence="12" type="ORF">FEZ53_05285</name>
</gene>
<feature type="domain" description="Shikimate dehydrogenase substrate binding N-terminal" evidence="10">
    <location>
        <begin position="5"/>
        <end position="87"/>
    </location>
</feature>
<dbReference type="PANTHER" id="PTHR21089:SF1">
    <property type="entry name" value="BIFUNCTIONAL 3-DEHYDROQUINATE DEHYDRATASE_SHIKIMATE DEHYDROGENASE, CHLOROPLASTIC"/>
    <property type="match status" value="1"/>
</dbReference>
<evidence type="ECO:0000259" key="9">
    <source>
        <dbReference type="Pfam" id="PF01488"/>
    </source>
</evidence>
<dbReference type="EC" id="1.1.1.25" evidence="2 8"/>
<dbReference type="SUPFAM" id="SSF53223">
    <property type="entry name" value="Aminoacid dehydrogenase-like, N-terminal domain"/>
    <property type="match status" value="1"/>
</dbReference>
<evidence type="ECO:0000313" key="13">
    <source>
        <dbReference type="Proteomes" id="UP000307747"/>
    </source>
</evidence>
<dbReference type="HAMAP" id="MF_00222">
    <property type="entry name" value="Shikimate_DH_AroE"/>
    <property type="match status" value="1"/>
</dbReference>
<dbReference type="GO" id="GO:0005829">
    <property type="term" value="C:cytosol"/>
    <property type="evidence" value="ECO:0007669"/>
    <property type="project" value="TreeGrafter"/>
</dbReference>
<dbReference type="InterPro" id="IPR011342">
    <property type="entry name" value="Shikimate_DH"/>
</dbReference>
<feature type="binding site" evidence="8">
    <location>
        <position position="209"/>
    </location>
    <ligand>
        <name>NADP(+)</name>
        <dbReference type="ChEBI" id="CHEBI:58349"/>
    </ligand>
</feature>
<feature type="binding site" evidence="8">
    <location>
        <position position="232"/>
    </location>
    <ligand>
        <name>NADP(+)</name>
        <dbReference type="ChEBI" id="CHEBI:58349"/>
    </ligand>
</feature>
<name>A0A5R9B610_STAXY</name>
<feature type="binding site" evidence="8">
    <location>
        <position position="60"/>
    </location>
    <ligand>
        <name>shikimate</name>
        <dbReference type="ChEBI" id="CHEBI:36208"/>
    </ligand>
</feature>
<feature type="binding site" evidence="8">
    <location>
        <position position="239"/>
    </location>
    <ligand>
        <name>shikimate</name>
        <dbReference type="ChEBI" id="CHEBI:36208"/>
    </ligand>
</feature>
<dbReference type="GO" id="GO:0050661">
    <property type="term" value="F:NADP binding"/>
    <property type="evidence" value="ECO:0007669"/>
    <property type="project" value="InterPro"/>
</dbReference>